<evidence type="ECO:0000313" key="10">
    <source>
        <dbReference type="Proteomes" id="UP000308121"/>
    </source>
</evidence>
<evidence type="ECO:0000313" key="9">
    <source>
        <dbReference type="EMBL" id="TKR23357.1"/>
    </source>
</evidence>
<reference evidence="9 10" key="1">
    <citation type="submission" date="2019-05" db="EMBL/GenBank/DDBJ databases">
        <title>Genome sequence of Cellulomonas hominis strain CS1.</title>
        <authorList>
            <person name="Belmont J."/>
            <person name="Maclea K.S."/>
        </authorList>
    </citation>
    <scope>NUCLEOTIDE SEQUENCE [LARGE SCALE GENOMIC DNA]</scope>
    <source>
        <strain evidence="9 10">CS1</strain>
    </source>
</reference>
<feature type="domain" description="HAMP" evidence="8">
    <location>
        <begin position="43"/>
        <end position="96"/>
    </location>
</feature>
<dbReference type="InterPro" id="IPR003660">
    <property type="entry name" value="HAMP_dom"/>
</dbReference>
<dbReference type="EMBL" id="SZYE01000088">
    <property type="protein sequence ID" value="TKR23357.1"/>
    <property type="molecule type" value="Genomic_DNA"/>
</dbReference>
<evidence type="ECO:0000259" key="8">
    <source>
        <dbReference type="PROSITE" id="PS50885"/>
    </source>
</evidence>
<sequence length="330" mass="33689">MTATTRALPVLPVPPGPGTAAPARAGRDRRWSRSRGPAAEPDDGTAAALAAIAAFCDRIAAGDLEGRLAALDGDESVQRARRSLNRLADLVDAYVRESQASLAAAGEGRFHRRFLRRGLPGAFREGAARIDGARAGLESAATRTARDQAERGDLAERLVAVAERVAESAQRLASSAAALGAAAEQATSAARDSRETVRELADTSGQIDEAAGLVKAIASRTRLLALNATIEAARAGEAGRGFAVVAEEVRALADDSAGRSDDIARQVAEAQAVAEDAGRAIGRIDEIVAGMSGQVEAVAAAAGGGAGSGAGLAELAEQLREEITAFAALR</sequence>
<dbReference type="RefSeq" id="WP_154729848.1">
    <property type="nucleotide sequence ID" value="NZ_SZYE01000088.1"/>
</dbReference>
<feature type="compositionally biased region" description="Low complexity" evidence="6">
    <location>
        <begin position="34"/>
        <end position="43"/>
    </location>
</feature>
<feature type="region of interest" description="Disordered" evidence="6">
    <location>
        <begin position="1"/>
        <end position="43"/>
    </location>
</feature>
<dbReference type="SMART" id="SM00283">
    <property type="entry name" value="MA"/>
    <property type="match status" value="1"/>
</dbReference>
<dbReference type="InterPro" id="IPR004089">
    <property type="entry name" value="MCPsignal_dom"/>
</dbReference>
<dbReference type="OrthoDB" id="5179380at2"/>
<dbReference type="Gene3D" id="1.10.287.950">
    <property type="entry name" value="Methyl-accepting chemotaxis protein"/>
    <property type="match status" value="1"/>
</dbReference>
<proteinExistence type="inferred from homology"/>
<evidence type="ECO:0000256" key="4">
    <source>
        <dbReference type="ARBA" id="ARBA00029447"/>
    </source>
</evidence>
<keyword evidence="1" id="KW-0812">Transmembrane</keyword>
<dbReference type="GO" id="GO:0007165">
    <property type="term" value="P:signal transduction"/>
    <property type="evidence" value="ECO:0007669"/>
    <property type="project" value="UniProtKB-KW"/>
</dbReference>
<feature type="domain" description="Methyl-accepting transducer" evidence="7">
    <location>
        <begin position="119"/>
        <end position="330"/>
    </location>
</feature>
<dbReference type="SUPFAM" id="SSF58104">
    <property type="entry name" value="Methyl-accepting chemotaxis protein (MCP) signaling domain"/>
    <property type="match status" value="1"/>
</dbReference>
<keyword evidence="2" id="KW-1133">Transmembrane helix</keyword>
<gene>
    <name evidence="9" type="ORF">FA014_11650</name>
</gene>
<evidence type="ECO:0000256" key="6">
    <source>
        <dbReference type="SAM" id="MobiDB-lite"/>
    </source>
</evidence>
<comment type="similarity">
    <text evidence="4">Belongs to the methyl-accepting chemotaxis (MCP) protein family.</text>
</comment>
<name>A0A7Z8NQA8_9CELL</name>
<dbReference type="PROSITE" id="PS50111">
    <property type="entry name" value="CHEMOTAXIS_TRANSDUC_2"/>
    <property type="match status" value="1"/>
</dbReference>
<dbReference type="Pfam" id="PF00015">
    <property type="entry name" value="MCPsignal"/>
    <property type="match status" value="1"/>
</dbReference>
<feature type="compositionally biased region" description="Low complexity" evidence="6">
    <location>
        <begin position="1"/>
        <end position="10"/>
    </location>
</feature>
<evidence type="ECO:0000259" key="7">
    <source>
        <dbReference type="PROSITE" id="PS50111"/>
    </source>
</evidence>
<dbReference type="PROSITE" id="PS50885">
    <property type="entry name" value="HAMP"/>
    <property type="match status" value="1"/>
</dbReference>
<evidence type="ECO:0000256" key="5">
    <source>
        <dbReference type="PROSITE-ProRule" id="PRU00284"/>
    </source>
</evidence>
<dbReference type="PANTHER" id="PTHR32089">
    <property type="entry name" value="METHYL-ACCEPTING CHEMOTAXIS PROTEIN MCPB"/>
    <property type="match status" value="1"/>
</dbReference>
<evidence type="ECO:0000256" key="2">
    <source>
        <dbReference type="ARBA" id="ARBA00022989"/>
    </source>
</evidence>
<accession>A0A7Z8NQA8</accession>
<keyword evidence="3 5" id="KW-0807">Transducer</keyword>
<dbReference type="PANTHER" id="PTHR32089:SF112">
    <property type="entry name" value="LYSOZYME-LIKE PROTEIN-RELATED"/>
    <property type="match status" value="1"/>
</dbReference>
<keyword evidence="2" id="KW-0472">Membrane</keyword>
<dbReference type="Proteomes" id="UP000308121">
    <property type="component" value="Unassembled WGS sequence"/>
</dbReference>
<dbReference type="GO" id="GO:0016020">
    <property type="term" value="C:membrane"/>
    <property type="evidence" value="ECO:0007669"/>
    <property type="project" value="InterPro"/>
</dbReference>
<organism evidence="9 10">
    <name type="scientific">Cellulomonas hominis</name>
    <dbReference type="NCBI Taxonomy" id="156981"/>
    <lineage>
        <taxon>Bacteria</taxon>
        <taxon>Bacillati</taxon>
        <taxon>Actinomycetota</taxon>
        <taxon>Actinomycetes</taxon>
        <taxon>Micrococcales</taxon>
        <taxon>Cellulomonadaceae</taxon>
        <taxon>Cellulomonas</taxon>
    </lineage>
</organism>
<comment type="caution">
    <text evidence="9">The sequence shown here is derived from an EMBL/GenBank/DDBJ whole genome shotgun (WGS) entry which is preliminary data.</text>
</comment>
<dbReference type="AlphaFoldDB" id="A0A7Z8NQA8"/>
<evidence type="ECO:0000256" key="3">
    <source>
        <dbReference type="ARBA" id="ARBA00023224"/>
    </source>
</evidence>
<protein>
    <submittedName>
        <fullName evidence="9">Chemotaxis protein</fullName>
    </submittedName>
</protein>
<evidence type="ECO:0000256" key="1">
    <source>
        <dbReference type="ARBA" id="ARBA00022692"/>
    </source>
</evidence>